<dbReference type="GO" id="GO:0005351">
    <property type="term" value="F:carbohydrate:proton symporter activity"/>
    <property type="evidence" value="ECO:0007669"/>
    <property type="project" value="InterPro"/>
</dbReference>
<evidence type="ECO:0000256" key="10">
    <source>
        <dbReference type="ARBA" id="ARBA00022683"/>
    </source>
</evidence>
<keyword evidence="11 16" id="KW-0812">Transmembrane</keyword>
<evidence type="ECO:0000256" key="6">
    <source>
        <dbReference type="ARBA" id="ARBA00022475"/>
    </source>
</evidence>
<dbReference type="EC" id="2.7.1.202" evidence="4"/>
<dbReference type="InterPro" id="IPR002178">
    <property type="entry name" value="PTS_EIIA_type-2_dom"/>
</dbReference>
<dbReference type="RefSeq" id="WP_153448338.1">
    <property type="nucleotide sequence ID" value="NZ_CP045700.1"/>
</dbReference>
<evidence type="ECO:0000256" key="16">
    <source>
        <dbReference type="SAM" id="Phobius"/>
    </source>
</evidence>
<dbReference type="InterPro" id="IPR003501">
    <property type="entry name" value="PTS_EIIB_2/3"/>
</dbReference>
<feature type="transmembrane region" description="Helical" evidence="16">
    <location>
        <begin position="380"/>
        <end position="405"/>
    </location>
</feature>
<dbReference type="InterPro" id="IPR003353">
    <property type="entry name" value="PTS_IIB_fruc"/>
</dbReference>
<feature type="transmembrane region" description="Helical" evidence="16">
    <location>
        <begin position="187"/>
        <end position="211"/>
    </location>
</feature>
<feature type="transmembrane region" description="Helical" evidence="16">
    <location>
        <begin position="444"/>
        <end position="462"/>
    </location>
</feature>
<evidence type="ECO:0000256" key="2">
    <source>
        <dbReference type="ARBA" id="ARBA00004429"/>
    </source>
</evidence>
<comment type="catalytic activity">
    <reaction evidence="1">
        <text>D-fructose(out) + N(pros)-phospho-L-histidyl-[protein] = D-fructose 1-phosphate(in) + L-histidyl-[protein]</text>
        <dbReference type="Rhea" id="RHEA:49252"/>
        <dbReference type="Rhea" id="RHEA-COMP:9745"/>
        <dbReference type="Rhea" id="RHEA-COMP:9746"/>
        <dbReference type="ChEBI" id="CHEBI:29979"/>
        <dbReference type="ChEBI" id="CHEBI:37721"/>
        <dbReference type="ChEBI" id="CHEBI:58674"/>
        <dbReference type="ChEBI" id="CHEBI:64837"/>
        <dbReference type="EC" id="2.7.1.202"/>
    </reaction>
</comment>
<keyword evidence="15" id="KW-0175">Coiled coil</keyword>
<dbReference type="GO" id="GO:0090563">
    <property type="term" value="F:protein-phosphocysteine-sugar phosphotransferase activity"/>
    <property type="evidence" value="ECO:0007669"/>
    <property type="project" value="TreeGrafter"/>
</dbReference>
<evidence type="ECO:0000256" key="1">
    <source>
        <dbReference type="ARBA" id="ARBA00001401"/>
    </source>
</evidence>
<keyword evidence="10" id="KW-0598">Phosphotransferase system</keyword>
<evidence type="ECO:0000256" key="14">
    <source>
        <dbReference type="ARBA" id="ARBA00023136"/>
    </source>
</evidence>
<dbReference type="InterPro" id="IPR004715">
    <property type="entry name" value="PTS_IIA_fruc"/>
</dbReference>
<evidence type="ECO:0000256" key="9">
    <source>
        <dbReference type="ARBA" id="ARBA00022679"/>
    </source>
</evidence>
<feature type="transmembrane region" description="Helical" evidence="16">
    <location>
        <begin position="231"/>
        <end position="250"/>
    </location>
</feature>
<evidence type="ECO:0000256" key="7">
    <source>
        <dbReference type="ARBA" id="ARBA00022553"/>
    </source>
</evidence>
<dbReference type="InterPro" id="IPR016152">
    <property type="entry name" value="PTrfase/Anion_transptr"/>
</dbReference>
<dbReference type="FunFam" id="3.40.50.2300:FF:000014">
    <property type="entry name" value="PTS system fructose-like transporter subunit IIB"/>
    <property type="match status" value="1"/>
</dbReference>
<evidence type="ECO:0000256" key="12">
    <source>
        <dbReference type="ARBA" id="ARBA00022777"/>
    </source>
</evidence>
<dbReference type="Pfam" id="PF02302">
    <property type="entry name" value="PTS_IIB"/>
    <property type="match status" value="1"/>
</dbReference>
<feature type="coiled-coil region" evidence="15">
    <location>
        <begin position="12"/>
        <end position="39"/>
    </location>
</feature>
<keyword evidence="9" id="KW-0808">Transferase</keyword>
<evidence type="ECO:0000256" key="4">
    <source>
        <dbReference type="ARBA" id="ARBA00012799"/>
    </source>
</evidence>
<protein>
    <recommendedName>
        <fullName evidence="4">protein-N(pi)-phosphohistidine--D-fructose phosphotransferase</fullName>
        <ecNumber evidence="4">2.7.1.202</ecNumber>
    </recommendedName>
</protein>
<evidence type="ECO:0000256" key="11">
    <source>
        <dbReference type="ARBA" id="ARBA00022692"/>
    </source>
</evidence>
<evidence type="ECO:0000256" key="15">
    <source>
        <dbReference type="SAM" id="Coils"/>
    </source>
</evidence>
<keyword evidence="14 16" id="KW-0472">Membrane</keyword>
<comment type="subcellular location">
    <subcellularLocation>
        <location evidence="2">Cell inner membrane</location>
        <topology evidence="2">Multi-pass membrane protein</topology>
    </subcellularLocation>
    <subcellularLocation>
        <location evidence="3">Cytoplasm</location>
    </subcellularLocation>
</comment>
<dbReference type="SUPFAM" id="SSF55804">
    <property type="entry name" value="Phoshotransferase/anion transport protein"/>
    <property type="match status" value="1"/>
</dbReference>
<dbReference type="InterPro" id="IPR003352">
    <property type="entry name" value="PTS_EIIC"/>
</dbReference>
<keyword evidence="21" id="KW-1185">Reference proteome</keyword>
<dbReference type="GO" id="GO:0022877">
    <property type="term" value="F:protein-N(PI)-phosphohistidine-fructose phosphotransferase system transporter activity"/>
    <property type="evidence" value="ECO:0007669"/>
    <property type="project" value="InterPro"/>
</dbReference>
<keyword evidence="12" id="KW-0418">Kinase</keyword>
<evidence type="ECO:0000313" key="20">
    <source>
        <dbReference type="EMBL" id="QGA66203.1"/>
    </source>
</evidence>
<keyword evidence="8" id="KW-0762">Sugar transport</keyword>
<keyword evidence="6" id="KW-1003">Cell membrane</keyword>
<dbReference type="PROSITE" id="PS51104">
    <property type="entry name" value="PTS_EIIC_TYPE_2"/>
    <property type="match status" value="1"/>
</dbReference>
<dbReference type="PROSITE" id="PS51094">
    <property type="entry name" value="PTS_EIIA_TYPE_2"/>
    <property type="match status" value="1"/>
</dbReference>
<feature type="domain" description="PTS EIIA type-2" evidence="17">
    <location>
        <begin position="3"/>
        <end position="147"/>
    </location>
</feature>
<dbReference type="NCBIfam" id="NF007787">
    <property type="entry name" value="PRK10478.1"/>
    <property type="match status" value="1"/>
</dbReference>
<evidence type="ECO:0000256" key="8">
    <source>
        <dbReference type="ARBA" id="ARBA00022597"/>
    </source>
</evidence>
<name>A0A5Q0TGD4_9VIBR</name>
<sequence length="638" mass="67080">MHSLINKNLVCLDLKSDNKQDLLNEMAELLAANQCVSNKDAYLKDVWAREELGSTGFEDGIAIPHAKSAAVIKPAFAVGIHRTGIDYGADDGELSNVFFMLASPDGGDNHHIEVLAQISSKIIEDGFLDSLRSATTREQIIELLVGSDVAEQATPAATSTPSNAANFAAEEKPSAWKATLSRMKQHLLFGTSHMIPFIVAGGVLLSLSVMISGKGAVPETGVLKDIATMGIAGLTIFTAVLGGYIAYSIADKPGLAPGMIGSWIAVQQYNTGFLGAIVVGFLAGFIVLQLKRIKFPDSMASLGSIFIYPLIGTFLTCSIVMWVIGEPIAGMMAAMNHWLASMAGSGKVMLGAILGGMTAFDMGGPINKVATLFAQTQVDSQPWLMGGVGIAICVPPLGMALATFLSPKRYKRDEREAGKAAAIMGMIGITEGAIPFAAADPIRVIPAIVAGGMVGNIVGFMMNVINHAPWGGWIVLPVVDGKIGYIVGTIAGAVTTAIIVNLLKKPVTEDEDDYEVNAAPVESISEEGVAQVLAITACPSGVAHTFLAAKSLEKAAAKMGVKIKVETQGANGIVNRITPKDIANAEFIIFAHDVAIKDPQRFTGMNIVDTHTKHAMNAPEELIQSKLSSSPTKVATIK</sequence>
<evidence type="ECO:0000256" key="5">
    <source>
        <dbReference type="ARBA" id="ARBA00022448"/>
    </source>
</evidence>
<dbReference type="InterPro" id="IPR050864">
    <property type="entry name" value="Bacterial_PTS_Sugar_Transport"/>
</dbReference>
<feature type="transmembrane region" description="Helical" evidence="16">
    <location>
        <begin position="302"/>
        <end position="325"/>
    </location>
</feature>
<feature type="domain" description="PTS EIIC type-2" evidence="19">
    <location>
        <begin position="183"/>
        <end position="502"/>
    </location>
</feature>
<dbReference type="GO" id="GO:0005737">
    <property type="term" value="C:cytoplasm"/>
    <property type="evidence" value="ECO:0007669"/>
    <property type="project" value="UniProtKB-SubCell"/>
</dbReference>
<evidence type="ECO:0000259" key="17">
    <source>
        <dbReference type="PROSITE" id="PS51094"/>
    </source>
</evidence>
<gene>
    <name evidence="20" type="ORF">GFB47_12180</name>
</gene>
<dbReference type="InterPro" id="IPR013011">
    <property type="entry name" value="PTS_EIIB_2"/>
</dbReference>
<dbReference type="NCBIfam" id="TIGR00829">
    <property type="entry name" value="FRU"/>
    <property type="match status" value="1"/>
</dbReference>
<dbReference type="Gene3D" id="3.40.930.10">
    <property type="entry name" value="Mannitol-specific EII, Chain A"/>
    <property type="match status" value="1"/>
</dbReference>
<organism evidence="20 21">
    <name type="scientific">Vibrio algicola</name>
    <dbReference type="NCBI Taxonomy" id="2662262"/>
    <lineage>
        <taxon>Bacteria</taxon>
        <taxon>Pseudomonadati</taxon>
        <taxon>Pseudomonadota</taxon>
        <taxon>Gammaproteobacteria</taxon>
        <taxon>Vibrionales</taxon>
        <taxon>Vibrionaceae</taxon>
        <taxon>Vibrio</taxon>
    </lineage>
</organism>
<dbReference type="InterPro" id="IPR006327">
    <property type="entry name" value="PTS_IIC_fruc"/>
</dbReference>
<evidence type="ECO:0000256" key="3">
    <source>
        <dbReference type="ARBA" id="ARBA00004496"/>
    </source>
</evidence>
<dbReference type="Gene3D" id="3.40.50.2300">
    <property type="match status" value="1"/>
</dbReference>
<dbReference type="EMBL" id="CP045700">
    <property type="protein sequence ID" value="QGA66203.1"/>
    <property type="molecule type" value="Genomic_DNA"/>
</dbReference>
<keyword evidence="7" id="KW-0597">Phosphoprotein</keyword>
<dbReference type="Proteomes" id="UP000348942">
    <property type="component" value="Chromosome 2"/>
</dbReference>
<dbReference type="PROSITE" id="PS51099">
    <property type="entry name" value="PTS_EIIB_TYPE_2"/>
    <property type="match status" value="1"/>
</dbReference>
<dbReference type="NCBIfam" id="TIGR00848">
    <property type="entry name" value="fruA"/>
    <property type="match status" value="1"/>
</dbReference>
<evidence type="ECO:0000259" key="18">
    <source>
        <dbReference type="PROSITE" id="PS51099"/>
    </source>
</evidence>
<feature type="transmembrane region" description="Helical" evidence="16">
    <location>
        <begin position="337"/>
        <end position="360"/>
    </location>
</feature>
<dbReference type="CDD" id="cd05569">
    <property type="entry name" value="PTS_IIB_fructose"/>
    <property type="match status" value="1"/>
</dbReference>
<dbReference type="GO" id="GO:0016301">
    <property type="term" value="F:kinase activity"/>
    <property type="evidence" value="ECO:0007669"/>
    <property type="project" value="UniProtKB-KW"/>
</dbReference>
<reference evidence="20 21" key="1">
    <citation type="submission" date="2019-10" db="EMBL/GenBank/DDBJ databases">
        <title>Vibrio sp. nov., isolated from Coralline algae surface.</title>
        <authorList>
            <person name="Geng Y."/>
            <person name="Zhang X."/>
        </authorList>
    </citation>
    <scope>NUCLEOTIDE SEQUENCE [LARGE SCALE GENOMIC DNA]</scope>
    <source>
        <strain evidence="20 21">SM1977</strain>
    </source>
</reference>
<dbReference type="SUPFAM" id="SSF52794">
    <property type="entry name" value="PTS system IIB component-like"/>
    <property type="match status" value="1"/>
</dbReference>
<dbReference type="GO" id="GO:0009401">
    <property type="term" value="P:phosphoenolpyruvate-dependent sugar phosphotransferase system"/>
    <property type="evidence" value="ECO:0007669"/>
    <property type="project" value="UniProtKB-KW"/>
</dbReference>
<accession>A0A5Q0TGD4</accession>
<dbReference type="NCBIfam" id="TIGR01427">
    <property type="entry name" value="PTS_IIC_fructo"/>
    <property type="match status" value="1"/>
</dbReference>
<dbReference type="GO" id="GO:0005886">
    <property type="term" value="C:plasma membrane"/>
    <property type="evidence" value="ECO:0007669"/>
    <property type="project" value="UniProtKB-SubCell"/>
</dbReference>
<feature type="transmembrane region" description="Helical" evidence="16">
    <location>
        <begin position="483"/>
        <end position="503"/>
    </location>
</feature>
<dbReference type="AlphaFoldDB" id="A0A5Q0TGD4"/>
<dbReference type="InterPro" id="IPR036095">
    <property type="entry name" value="PTS_EIIB-like_sf"/>
</dbReference>
<dbReference type="PANTHER" id="PTHR30505">
    <property type="entry name" value="FRUCTOSE-LIKE PERMEASE"/>
    <property type="match status" value="1"/>
</dbReference>
<feature type="transmembrane region" description="Helical" evidence="16">
    <location>
        <begin position="271"/>
        <end position="290"/>
    </location>
</feature>
<dbReference type="CDD" id="cd00211">
    <property type="entry name" value="PTS_IIA_fru"/>
    <property type="match status" value="1"/>
</dbReference>
<proteinExistence type="predicted"/>
<evidence type="ECO:0000256" key="13">
    <source>
        <dbReference type="ARBA" id="ARBA00022989"/>
    </source>
</evidence>
<dbReference type="InterPro" id="IPR013014">
    <property type="entry name" value="PTS_EIIC_2"/>
</dbReference>
<dbReference type="FunFam" id="3.40.930.10:FF:000009">
    <property type="entry name" value="PTS system, fructose specific IIABC component"/>
    <property type="match status" value="1"/>
</dbReference>
<dbReference type="Pfam" id="PF02378">
    <property type="entry name" value="PTS_EIIC"/>
    <property type="match status" value="1"/>
</dbReference>
<evidence type="ECO:0000259" key="19">
    <source>
        <dbReference type="PROSITE" id="PS51104"/>
    </source>
</evidence>
<dbReference type="PANTHER" id="PTHR30505:SF0">
    <property type="entry name" value="FRUCTOSE-LIKE PTS SYSTEM EIIBC COMPONENT-RELATED"/>
    <property type="match status" value="1"/>
</dbReference>
<evidence type="ECO:0000313" key="21">
    <source>
        <dbReference type="Proteomes" id="UP000348942"/>
    </source>
</evidence>
<keyword evidence="5" id="KW-0813">Transport</keyword>
<dbReference type="Pfam" id="PF00359">
    <property type="entry name" value="PTS_EIIA_2"/>
    <property type="match status" value="1"/>
</dbReference>
<feature type="domain" description="PTS EIIB type-2" evidence="18">
    <location>
        <begin position="532"/>
        <end position="628"/>
    </location>
</feature>
<keyword evidence="13 16" id="KW-1133">Transmembrane helix</keyword>